<evidence type="ECO:0000313" key="1">
    <source>
        <dbReference type="EMBL" id="KAF5809214.1"/>
    </source>
</evidence>
<dbReference type="Gramene" id="mRNA:HanXRQr2_Chr04g0154491">
    <property type="protein sequence ID" value="mRNA:HanXRQr2_Chr04g0154491"/>
    <property type="gene ID" value="HanXRQr2_Chr04g0154491"/>
</dbReference>
<dbReference type="AlphaFoldDB" id="A0A251UX39"/>
<dbReference type="EMBL" id="MNCJ02000319">
    <property type="protein sequence ID" value="KAF5809214.1"/>
    <property type="molecule type" value="Genomic_DNA"/>
</dbReference>
<evidence type="ECO:0000313" key="3">
    <source>
        <dbReference type="Proteomes" id="UP000215914"/>
    </source>
</evidence>
<keyword evidence="3" id="KW-1185">Reference proteome</keyword>
<evidence type="ECO:0000313" key="2">
    <source>
        <dbReference type="EMBL" id="OTG27945.1"/>
    </source>
</evidence>
<reference evidence="1" key="3">
    <citation type="submission" date="2020-06" db="EMBL/GenBank/DDBJ databases">
        <title>Helianthus annuus Genome sequencing and assembly Release 2.</title>
        <authorList>
            <person name="Gouzy J."/>
            <person name="Langlade N."/>
            <person name="Munos S."/>
        </authorList>
    </citation>
    <scope>NUCLEOTIDE SEQUENCE</scope>
    <source>
        <tissue evidence="1">Leaves</tissue>
    </source>
</reference>
<sequence>MGIVAEGMRFGVYYWFSLLGGLHCRFSMQPVFSFGCHLSCLFSIRDLVRKLMTGSHKQNRGILVSPIQLLPHLLMSPFRRHLNRGIKHLNEPLSCDLSV</sequence>
<accession>A0A251UX39</accession>
<dbReference type="InParanoid" id="A0A251UX39"/>
<dbReference type="Proteomes" id="UP000215914">
    <property type="component" value="Chromosome 4"/>
</dbReference>
<protein>
    <submittedName>
        <fullName evidence="2">Uncharacterized protein</fullName>
    </submittedName>
</protein>
<reference evidence="1 3" key="1">
    <citation type="journal article" date="2017" name="Nature">
        <title>The sunflower genome provides insights into oil metabolism, flowering and Asterid evolution.</title>
        <authorList>
            <person name="Badouin H."/>
            <person name="Gouzy J."/>
            <person name="Grassa C.J."/>
            <person name="Murat F."/>
            <person name="Staton S.E."/>
            <person name="Cottret L."/>
            <person name="Lelandais-Briere C."/>
            <person name="Owens G.L."/>
            <person name="Carrere S."/>
            <person name="Mayjonade B."/>
            <person name="Legrand L."/>
            <person name="Gill N."/>
            <person name="Kane N.C."/>
            <person name="Bowers J.E."/>
            <person name="Hubner S."/>
            <person name="Bellec A."/>
            <person name="Berard A."/>
            <person name="Berges H."/>
            <person name="Blanchet N."/>
            <person name="Boniface M.C."/>
            <person name="Brunel D."/>
            <person name="Catrice O."/>
            <person name="Chaidir N."/>
            <person name="Claudel C."/>
            <person name="Donnadieu C."/>
            <person name="Faraut T."/>
            <person name="Fievet G."/>
            <person name="Helmstetter N."/>
            <person name="King M."/>
            <person name="Knapp S.J."/>
            <person name="Lai Z."/>
            <person name="Le Paslier M.C."/>
            <person name="Lippi Y."/>
            <person name="Lorenzon L."/>
            <person name="Mandel J.R."/>
            <person name="Marage G."/>
            <person name="Marchand G."/>
            <person name="Marquand E."/>
            <person name="Bret-Mestries E."/>
            <person name="Morien E."/>
            <person name="Nambeesan S."/>
            <person name="Nguyen T."/>
            <person name="Pegot-Espagnet P."/>
            <person name="Pouilly N."/>
            <person name="Raftis F."/>
            <person name="Sallet E."/>
            <person name="Schiex T."/>
            <person name="Thomas J."/>
            <person name="Vandecasteele C."/>
            <person name="Vares D."/>
            <person name="Vear F."/>
            <person name="Vautrin S."/>
            <person name="Crespi M."/>
            <person name="Mangin B."/>
            <person name="Burke J.M."/>
            <person name="Salse J."/>
            <person name="Munos S."/>
            <person name="Vincourt P."/>
            <person name="Rieseberg L.H."/>
            <person name="Langlade N.B."/>
        </authorList>
    </citation>
    <scope>NUCLEOTIDE SEQUENCE [LARGE SCALE GENOMIC DNA]</scope>
    <source>
        <strain evidence="3">cv. SF193</strain>
        <tissue evidence="1">Leaves</tissue>
    </source>
</reference>
<name>A0A251UX39_HELAN</name>
<dbReference type="EMBL" id="CM007893">
    <property type="protein sequence ID" value="OTG27945.1"/>
    <property type="molecule type" value="Genomic_DNA"/>
</dbReference>
<gene>
    <name evidence="2" type="ORF">HannXRQ_Chr04g0105671</name>
    <name evidence="1" type="ORF">HanXRQr2_Chr04g0154491</name>
</gene>
<proteinExistence type="predicted"/>
<reference evidence="2" key="2">
    <citation type="submission" date="2017-02" db="EMBL/GenBank/DDBJ databases">
        <title>Sunflower complete genome.</title>
        <authorList>
            <person name="Langlade N."/>
            <person name="Munos S."/>
        </authorList>
    </citation>
    <scope>NUCLEOTIDE SEQUENCE [LARGE SCALE GENOMIC DNA]</scope>
    <source>
        <tissue evidence="2">Leaves</tissue>
    </source>
</reference>
<organism evidence="2 3">
    <name type="scientific">Helianthus annuus</name>
    <name type="common">Common sunflower</name>
    <dbReference type="NCBI Taxonomy" id="4232"/>
    <lineage>
        <taxon>Eukaryota</taxon>
        <taxon>Viridiplantae</taxon>
        <taxon>Streptophyta</taxon>
        <taxon>Embryophyta</taxon>
        <taxon>Tracheophyta</taxon>
        <taxon>Spermatophyta</taxon>
        <taxon>Magnoliopsida</taxon>
        <taxon>eudicotyledons</taxon>
        <taxon>Gunneridae</taxon>
        <taxon>Pentapetalae</taxon>
        <taxon>asterids</taxon>
        <taxon>campanulids</taxon>
        <taxon>Asterales</taxon>
        <taxon>Asteraceae</taxon>
        <taxon>Asteroideae</taxon>
        <taxon>Heliantheae alliance</taxon>
        <taxon>Heliantheae</taxon>
        <taxon>Helianthus</taxon>
    </lineage>
</organism>